<dbReference type="PROSITE" id="PS51819">
    <property type="entry name" value="VOC"/>
    <property type="match status" value="1"/>
</dbReference>
<dbReference type="AlphaFoldDB" id="A0A1F6DIB7"/>
<evidence type="ECO:0000313" key="2">
    <source>
        <dbReference type="EMBL" id="OGG60752.1"/>
    </source>
</evidence>
<reference evidence="2 3" key="1">
    <citation type="journal article" date="2016" name="Nat. Commun.">
        <title>Thousands of microbial genomes shed light on interconnected biogeochemical processes in an aquifer system.</title>
        <authorList>
            <person name="Anantharaman K."/>
            <person name="Brown C.T."/>
            <person name="Hug L.A."/>
            <person name="Sharon I."/>
            <person name="Castelle C.J."/>
            <person name="Probst A.J."/>
            <person name="Thomas B.C."/>
            <person name="Singh A."/>
            <person name="Wilkins M.J."/>
            <person name="Karaoz U."/>
            <person name="Brodie E.L."/>
            <person name="Williams K.H."/>
            <person name="Hubbard S.S."/>
            <person name="Banfield J.F."/>
        </authorList>
    </citation>
    <scope>NUCLEOTIDE SEQUENCE [LARGE SCALE GENOMIC DNA]</scope>
</reference>
<protein>
    <recommendedName>
        <fullName evidence="1">VOC domain-containing protein</fullName>
    </recommendedName>
</protein>
<dbReference type="Pfam" id="PF00903">
    <property type="entry name" value="Glyoxalase"/>
    <property type="match status" value="1"/>
</dbReference>
<comment type="caution">
    <text evidence="2">The sequence shown here is derived from an EMBL/GenBank/DDBJ whole genome shotgun (WGS) entry which is preliminary data.</text>
</comment>
<gene>
    <name evidence="2" type="ORF">A2765_01400</name>
</gene>
<organism evidence="2 3">
    <name type="scientific">Candidatus Kaiserbacteria bacterium RIFCSPHIGHO2_01_FULL_56_24</name>
    <dbReference type="NCBI Taxonomy" id="1798487"/>
    <lineage>
        <taxon>Bacteria</taxon>
        <taxon>Candidatus Kaiseribacteriota</taxon>
    </lineage>
</organism>
<proteinExistence type="predicted"/>
<dbReference type="EMBL" id="MFLA01000001">
    <property type="protein sequence ID" value="OGG60752.1"/>
    <property type="molecule type" value="Genomic_DNA"/>
</dbReference>
<name>A0A1F6DIB7_9BACT</name>
<sequence>MAIAHTQLPVSDYPKAKAFYTNVLTALGYTQNMEYGESAGFNDGKNTDFFVSKNVQVVPSHVAFEAKDAKQVGDFYAAALAAGAKDNGAPGYRTDYWPGYYAAFVHDADGHNVEVVWFDYSKVEEGKK</sequence>
<dbReference type="InterPro" id="IPR029068">
    <property type="entry name" value="Glyas_Bleomycin-R_OHBP_Dase"/>
</dbReference>
<feature type="domain" description="VOC" evidence="1">
    <location>
        <begin position="2"/>
        <end position="118"/>
    </location>
</feature>
<evidence type="ECO:0000259" key="1">
    <source>
        <dbReference type="PROSITE" id="PS51819"/>
    </source>
</evidence>
<dbReference type="PANTHER" id="PTHR35006">
    <property type="entry name" value="GLYOXALASE FAMILY PROTEIN (AFU_ORTHOLOGUE AFUA_5G14830)"/>
    <property type="match status" value="1"/>
</dbReference>
<dbReference type="PANTHER" id="PTHR35006:SF2">
    <property type="entry name" value="GLYOXALASE FAMILY PROTEIN (AFU_ORTHOLOGUE AFUA_5G14830)"/>
    <property type="match status" value="1"/>
</dbReference>
<accession>A0A1F6DIB7</accession>
<dbReference type="InterPro" id="IPR037523">
    <property type="entry name" value="VOC_core"/>
</dbReference>
<evidence type="ECO:0000313" key="3">
    <source>
        <dbReference type="Proteomes" id="UP000176377"/>
    </source>
</evidence>
<dbReference type="SUPFAM" id="SSF54593">
    <property type="entry name" value="Glyoxalase/Bleomycin resistance protein/Dihydroxybiphenyl dioxygenase"/>
    <property type="match status" value="1"/>
</dbReference>
<dbReference type="CDD" id="cd07262">
    <property type="entry name" value="VOC_like"/>
    <property type="match status" value="1"/>
</dbReference>
<dbReference type="InterPro" id="IPR004360">
    <property type="entry name" value="Glyas_Fos-R_dOase_dom"/>
</dbReference>
<dbReference type="Gene3D" id="3.10.180.10">
    <property type="entry name" value="2,3-Dihydroxybiphenyl 1,2-Dioxygenase, domain 1"/>
    <property type="match status" value="1"/>
</dbReference>
<dbReference type="Proteomes" id="UP000176377">
    <property type="component" value="Unassembled WGS sequence"/>
</dbReference>